<evidence type="ECO:0000313" key="3">
    <source>
        <dbReference type="Proteomes" id="UP001642464"/>
    </source>
</evidence>
<name>A0ABP0QMK0_9DINO</name>
<feature type="region of interest" description="Disordered" evidence="1">
    <location>
        <begin position="121"/>
        <end position="169"/>
    </location>
</feature>
<keyword evidence="3" id="KW-1185">Reference proteome</keyword>
<protein>
    <submittedName>
        <fullName evidence="2">Uncharacterized protein</fullName>
    </submittedName>
</protein>
<accession>A0ABP0QMK0</accession>
<feature type="region of interest" description="Disordered" evidence="1">
    <location>
        <begin position="83"/>
        <end position="105"/>
    </location>
</feature>
<organism evidence="2 3">
    <name type="scientific">Durusdinium trenchii</name>
    <dbReference type="NCBI Taxonomy" id="1381693"/>
    <lineage>
        <taxon>Eukaryota</taxon>
        <taxon>Sar</taxon>
        <taxon>Alveolata</taxon>
        <taxon>Dinophyceae</taxon>
        <taxon>Suessiales</taxon>
        <taxon>Symbiodiniaceae</taxon>
        <taxon>Durusdinium</taxon>
    </lineage>
</organism>
<proteinExistence type="predicted"/>
<gene>
    <name evidence="2" type="ORF">SCF082_LOCUS42205</name>
</gene>
<dbReference type="EMBL" id="CAXAMM010039847">
    <property type="protein sequence ID" value="CAK9089447.1"/>
    <property type="molecule type" value="Genomic_DNA"/>
</dbReference>
<sequence>VSQASMPPALALTLPVTEAQPSQASTPVLEKLEVVPLPGKDIKEPCKVVEEKPLEPTAAMALEDAAPAEPQKPSNLEILETVAPTAEKGQRIPAIENGDVGQEKSPDVTAIEVNAMLEQALKERDRDKQAPATTATMKRPAACPLKRPAAAPKRKADEGADSVNAMGDR</sequence>
<feature type="compositionally biased region" description="Low complexity" evidence="1">
    <location>
        <begin position="138"/>
        <end position="151"/>
    </location>
</feature>
<evidence type="ECO:0000256" key="1">
    <source>
        <dbReference type="SAM" id="MobiDB-lite"/>
    </source>
</evidence>
<dbReference type="Proteomes" id="UP001642464">
    <property type="component" value="Unassembled WGS sequence"/>
</dbReference>
<comment type="caution">
    <text evidence="2">The sequence shown here is derived from an EMBL/GenBank/DDBJ whole genome shotgun (WGS) entry which is preliminary data.</text>
</comment>
<feature type="non-terminal residue" evidence="2">
    <location>
        <position position="1"/>
    </location>
</feature>
<reference evidence="2 3" key="1">
    <citation type="submission" date="2024-02" db="EMBL/GenBank/DDBJ databases">
        <authorList>
            <person name="Chen Y."/>
            <person name="Shah S."/>
            <person name="Dougan E. K."/>
            <person name="Thang M."/>
            <person name="Chan C."/>
        </authorList>
    </citation>
    <scope>NUCLEOTIDE SEQUENCE [LARGE SCALE GENOMIC DNA]</scope>
</reference>
<evidence type="ECO:0000313" key="2">
    <source>
        <dbReference type="EMBL" id="CAK9089447.1"/>
    </source>
</evidence>